<evidence type="ECO:0000313" key="2">
    <source>
        <dbReference type="EMBL" id="KAF2654554.1"/>
    </source>
</evidence>
<feature type="region of interest" description="Disordered" evidence="1">
    <location>
        <begin position="252"/>
        <end position="279"/>
    </location>
</feature>
<sequence length="290" mass="31155">MGSGAWWFMCRTDSVSLAVAGMFPLQRTLSRMAPHPSGSLKRSPEATALPCDRCQNSLLEPNKICQPDPRQIPLALEDDHALSSVKTVPPWPSWWTLALNLEALSSLCHYAGPIAKGLVVCSILPLLLSSLPPPGHCFRSASQWRLVRLRSLAAGWKSDRVSSGSVGARGNRNKCTLPSCAWRSPHQAASEMPAALACLTPGSSMRRFAFQRKTSGGRKSSVVILARAWACCAVRAMLGALSWVKSVVLGSRGGAPPRKQVRESRHRAPTPKAPSSCGSVTALHPSSFCL</sequence>
<evidence type="ECO:0000313" key="3">
    <source>
        <dbReference type="Proteomes" id="UP000799324"/>
    </source>
</evidence>
<accession>A0A6A6T7M5</accession>
<dbReference type="Proteomes" id="UP000799324">
    <property type="component" value="Unassembled WGS sequence"/>
</dbReference>
<name>A0A6A6T7M5_9PLEO</name>
<organism evidence="2 3">
    <name type="scientific">Lophiostoma macrostomum CBS 122681</name>
    <dbReference type="NCBI Taxonomy" id="1314788"/>
    <lineage>
        <taxon>Eukaryota</taxon>
        <taxon>Fungi</taxon>
        <taxon>Dikarya</taxon>
        <taxon>Ascomycota</taxon>
        <taxon>Pezizomycotina</taxon>
        <taxon>Dothideomycetes</taxon>
        <taxon>Pleosporomycetidae</taxon>
        <taxon>Pleosporales</taxon>
        <taxon>Lophiostomataceae</taxon>
        <taxon>Lophiostoma</taxon>
    </lineage>
</organism>
<reference evidence="2" key="1">
    <citation type="journal article" date="2020" name="Stud. Mycol.">
        <title>101 Dothideomycetes genomes: a test case for predicting lifestyles and emergence of pathogens.</title>
        <authorList>
            <person name="Haridas S."/>
            <person name="Albert R."/>
            <person name="Binder M."/>
            <person name="Bloem J."/>
            <person name="Labutti K."/>
            <person name="Salamov A."/>
            <person name="Andreopoulos B."/>
            <person name="Baker S."/>
            <person name="Barry K."/>
            <person name="Bills G."/>
            <person name="Bluhm B."/>
            <person name="Cannon C."/>
            <person name="Castanera R."/>
            <person name="Culley D."/>
            <person name="Daum C."/>
            <person name="Ezra D."/>
            <person name="Gonzalez J."/>
            <person name="Henrissat B."/>
            <person name="Kuo A."/>
            <person name="Liang C."/>
            <person name="Lipzen A."/>
            <person name="Lutzoni F."/>
            <person name="Magnuson J."/>
            <person name="Mondo S."/>
            <person name="Nolan M."/>
            <person name="Ohm R."/>
            <person name="Pangilinan J."/>
            <person name="Park H.-J."/>
            <person name="Ramirez L."/>
            <person name="Alfaro M."/>
            <person name="Sun H."/>
            <person name="Tritt A."/>
            <person name="Yoshinaga Y."/>
            <person name="Zwiers L.-H."/>
            <person name="Turgeon B."/>
            <person name="Goodwin S."/>
            <person name="Spatafora J."/>
            <person name="Crous P."/>
            <person name="Grigoriev I."/>
        </authorList>
    </citation>
    <scope>NUCLEOTIDE SEQUENCE</scope>
    <source>
        <strain evidence="2">CBS 122681</strain>
    </source>
</reference>
<evidence type="ECO:0000256" key="1">
    <source>
        <dbReference type="SAM" id="MobiDB-lite"/>
    </source>
</evidence>
<proteinExistence type="predicted"/>
<protein>
    <submittedName>
        <fullName evidence="2">Uncharacterized protein</fullName>
    </submittedName>
</protein>
<dbReference type="AlphaFoldDB" id="A0A6A6T7M5"/>
<gene>
    <name evidence="2" type="ORF">K491DRAFT_466901</name>
</gene>
<keyword evidence="3" id="KW-1185">Reference proteome</keyword>
<dbReference type="EMBL" id="MU004362">
    <property type="protein sequence ID" value="KAF2654554.1"/>
    <property type="molecule type" value="Genomic_DNA"/>
</dbReference>